<dbReference type="OrthoDB" id="6257913at2759"/>
<feature type="non-terminal residue" evidence="1">
    <location>
        <position position="240"/>
    </location>
</feature>
<sequence>MTESPFCSTQGRKVVGTTAAPSFLNNRENICATNISEDCLNSSSTTFQSNVNSCKSKFDTSTDDDHISRKLSANGVHALRDNSFPDASPEQEIHSTYSLHQHCKSTYIEIKEPINGDNRSRLRQIRRREVTRCWSRERITRSETILSIRPPLSKQNDGNVEENNLLKSDSISESSSSLPSIIRHIPVQLTNNIPVYVQRTNNDTIQQIPIFNQLPEVTKNDTNKVQNLSFSNIEYSEYTE</sequence>
<dbReference type="EMBL" id="SKCS01000369">
    <property type="protein sequence ID" value="TNN10183.1"/>
    <property type="molecule type" value="Genomic_DNA"/>
</dbReference>
<dbReference type="STRING" id="6182.A0A4Z2D117"/>
<name>A0A4Z2D117_SCHJA</name>
<proteinExistence type="predicted"/>
<dbReference type="Proteomes" id="UP000311919">
    <property type="component" value="Unassembled WGS sequence"/>
</dbReference>
<accession>A0A4Z2D117</accession>
<dbReference type="AlphaFoldDB" id="A0A4Z2D117"/>
<organism evidence="1 2">
    <name type="scientific">Schistosoma japonicum</name>
    <name type="common">Blood fluke</name>
    <dbReference type="NCBI Taxonomy" id="6182"/>
    <lineage>
        <taxon>Eukaryota</taxon>
        <taxon>Metazoa</taxon>
        <taxon>Spiralia</taxon>
        <taxon>Lophotrochozoa</taxon>
        <taxon>Platyhelminthes</taxon>
        <taxon>Trematoda</taxon>
        <taxon>Digenea</taxon>
        <taxon>Strigeidida</taxon>
        <taxon>Schistosomatoidea</taxon>
        <taxon>Schistosomatidae</taxon>
        <taxon>Schistosoma</taxon>
    </lineage>
</organism>
<comment type="caution">
    <text evidence="1">The sequence shown here is derived from an EMBL/GenBank/DDBJ whole genome shotgun (WGS) entry which is preliminary data.</text>
</comment>
<gene>
    <name evidence="1" type="ORF">EWB00_005615</name>
</gene>
<keyword evidence="2" id="KW-1185">Reference proteome</keyword>
<evidence type="ECO:0000313" key="2">
    <source>
        <dbReference type="Proteomes" id="UP000311919"/>
    </source>
</evidence>
<protein>
    <submittedName>
        <fullName evidence="1">Uncharacterized protein</fullName>
    </submittedName>
</protein>
<evidence type="ECO:0000313" key="1">
    <source>
        <dbReference type="EMBL" id="TNN10183.1"/>
    </source>
</evidence>
<reference evidence="1 2" key="1">
    <citation type="submission" date="2019-03" db="EMBL/GenBank/DDBJ databases">
        <title>An improved genome assembly of the fluke Schistosoma japonicum.</title>
        <authorList>
            <person name="Hu W."/>
            <person name="Luo F."/>
            <person name="Yin M."/>
            <person name="Mo X."/>
            <person name="Sun C."/>
            <person name="Wu Q."/>
            <person name="Zhu B."/>
            <person name="Xiang M."/>
            <person name="Wang J."/>
            <person name="Wang Y."/>
            <person name="Zhang T."/>
            <person name="Xu B."/>
            <person name="Zheng H."/>
            <person name="Feng Z."/>
        </authorList>
    </citation>
    <scope>NUCLEOTIDE SEQUENCE [LARGE SCALE GENOMIC DNA]</scope>
    <source>
        <strain evidence="1">HuSjv2</strain>
        <tissue evidence="1">Worms</tissue>
    </source>
</reference>